<name>W6RHG1_9HYPH</name>
<protein>
    <submittedName>
        <fullName evidence="1">Uncharacterized protein</fullName>
    </submittedName>
</protein>
<accession>W6RHG1</accession>
<reference evidence="1" key="1">
    <citation type="submission" date="2013-11" db="EMBL/GenBank/DDBJ databases">
        <title>Draft genome sequence of the broad-host-range Rhizobium sp. LPU83 strain, a member of the low-genetic diversity Oregon-like Rhizobium sp. group.</title>
        <authorList>
            <person name="Wibberg D."/>
            <person name="Puehler A."/>
            <person name="Schlueter A."/>
        </authorList>
    </citation>
    <scope>NUCLEOTIDE SEQUENCE [LARGE SCALE GENOMIC DNA]</scope>
    <source>
        <strain evidence="1">LPU83</strain>
        <plasmid evidence="1">pLPU83b</plasmid>
    </source>
</reference>
<organism evidence="1 2">
    <name type="scientific">Rhizobium favelukesii</name>
    <dbReference type="NCBI Taxonomy" id="348824"/>
    <lineage>
        <taxon>Bacteria</taxon>
        <taxon>Pseudomonadati</taxon>
        <taxon>Pseudomonadota</taxon>
        <taxon>Alphaproteobacteria</taxon>
        <taxon>Hyphomicrobiales</taxon>
        <taxon>Rhizobiaceae</taxon>
        <taxon>Rhizobium/Agrobacterium group</taxon>
        <taxon>Rhizobium</taxon>
    </lineage>
</organism>
<proteinExistence type="predicted"/>
<evidence type="ECO:0000313" key="1">
    <source>
        <dbReference type="EMBL" id="CDM60249.1"/>
    </source>
</evidence>
<dbReference type="Proteomes" id="UP000019443">
    <property type="component" value="Unassembled WGS sequence"/>
</dbReference>
<keyword evidence="1" id="KW-0614">Plasmid</keyword>
<dbReference type="AlphaFoldDB" id="W6RHG1"/>
<evidence type="ECO:0000313" key="2">
    <source>
        <dbReference type="Proteomes" id="UP000019443"/>
    </source>
</evidence>
<keyword evidence="2" id="KW-1185">Reference proteome</keyword>
<geneLocation type="plasmid" evidence="1">
    <name>pLPU83b</name>
</geneLocation>
<comment type="caution">
    <text evidence="1">The sequence shown here is derived from an EMBL/GenBank/DDBJ whole genome shotgun (WGS) entry which is preliminary data.</text>
</comment>
<dbReference type="EMBL" id="CBYB010000027">
    <property type="protein sequence ID" value="CDM60249.1"/>
    <property type="molecule type" value="Genomic_DNA"/>
</dbReference>
<sequence>MRQSMVSKVVIPVVEIRSAVAEIQNPQGVMCLPAFQCARHKLGGRRVRRQARRRRQNAGVSHKKTGATLDRCYGPFSLLSGRTYLLWLRVLMASISTFAPLGSALT</sequence>
<gene>
    <name evidence="1" type="ORF">LPU83_pLPU83b_0258</name>
</gene>